<feature type="signal peptide" evidence="1">
    <location>
        <begin position="1"/>
        <end position="22"/>
    </location>
</feature>
<feature type="chain" id="PRO_5038459776" description="Fibronectin type-III domain-containing protein" evidence="1">
    <location>
        <begin position="23"/>
        <end position="1594"/>
    </location>
</feature>
<keyword evidence="4" id="KW-1185">Reference proteome</keyword>
<proteinExistence type="predicted"/>
<dbReference type="OrthoDB" id="1713720at2"/>
<feature type="domain" description="Fibronectin type-III" evidence="2">
    <location>
        <begin position="1011"/>
        <end position="1113"/>
    </location>
</feature>
<protein>
    <recommendedName>
        <fullName evidence="2">Fibronectin type-III domain-containing protein</fullName>
    </recommendedName>
</protein>
<sequence>MRKRIILVLAFFIVSTFAMSIADVNISAADDLGFRWRRNDTIDDMLNVVTNVSGNEEVFLEWDFDQNGTYTLEYYLNDDIKNEVTFVHTPEGVTVNYDVLEHNGTDFESITEDEMNRSYLEMDYEALTPEWKSVNKDVENDGTIEFYIPRSTTTQYPGVAFRINNIDVKLRWNFQTGKFYFYTQGLQRGHITPFHLEAPSGNESEMNVLRSLEGFVVNPTHIVENGDNKTNVDLPGDEMPGGRPGLEIRFRQPKVYDHADQTFKTADELENVEAIIELNDIGSSAYTDFTINLSASNGSIINAPNSGLDTDVNNDAEFKYDDTNNEYIIQIVKDKADLQSPDDYIQWNRLESSSIYAVDLHLSNSDYEFASYSPVGGYGYTYLEYEVRRASMEDAYLEIKPYSSSDQVELEYVIYHSKSGLSGNENDNVWVRHYHDTSQSDANIHIPVPYLEGSNQEYYRVGVRFASRPISSQIIKYIPTQDDNVPPPTPRIKEIDNLVVVPSLDDDDPSAIQFDLIWESPLNTSANPLLDNMLDESINGKIYYELLVNKYPSGTEDDPYKVLKVFEAKKNDDGDIVLVEVDTGKEVGQPYDNNEFSKGYSSQNRSFAIRNIVLKDEDGWSEVRDIKEDIDEFNGEYLIEDGQAFGFEFPDVYFFRMRAVYISDDVSGLSDISVPASISLDSIRYSIPIPTGLAYDTSIFNRDVEISWNSIDIEDYEQYMVSPLNLTIDTVTYEWFLSSEEDKVLKEDNVIKFGDNNNESIGNNAIINLTEEQIEALRKGDVLSSEIHMPANIRDDLSFTVENLDSNHRYYFKVRPKLNIIDEELEEVETLNGSSSETLTIITPIEPEDPGDDLILPLAPEELEVSFIDETETVALVEWEYPRELNFEQGDQGFEIVVLRDRSLPDALRQKTLDLEDDIIPELEDLNELKSIFRVFVDEDGHYILEEYNLNNNRFEESDQEVEVDGNRIAITDPDLQANTVFYYHVRTTNLKGDTSLSSNWIMDTITTRPISPPINLIVPRPSPYNYDAKTETVIRFDVPIPYEDVNTDLYDIEVFVKGEEDSDYTDEYESTFIAKNEEAPDGYTRVFYRVSDLRSGRSYSIRVRIVDKTRELDDLPDEEEATYPRSGFSERVETRTDFDQSDYDRDEKFDQYIEYYLREVEKLKDQEYWILEEEDNNLSVKYRKEKIIGSNLSGQYNLLTKDKKSLDYYLPGEMIETFNTRNTNMLIKTLETELNIRANTIGERISKEITNIRDDINQYESEFKDYYVHIRIRKGEFNGRINNLVPISDLMDIQIRLIPSYLIEEEMETRILQELDRIASNHEVQLIDKLEKELESGINDERLNIIVNEVLENVKRDHQRRTHRIFERNTKEKNVNVSNINRPIQISWIIESSNQSISGFHRSSTGWNHLNVTQSLGRHFVNANQTGSYILVDSGIDLNNYTQQEAKIINTFNLNNVFSSDELRNPNRNATKQQIVESIAKIMGSGSGTNAVDYLNNMGIRVNRLDLNRPMSRAEAYDILLSAYEIKKNVNLNSVSINNFNKVNDIEAIDEALRRKILAGAHLNIIPLDRNNNLQPNEWMSIKDLINFLAQLQ</sequence>
<accession>A0A4R1M6M6</accession>
<name>A0A4R1M6M6_9FIRM</name>
<dbReference type="EMBL" id="SMGQ01000018">
    <property type="protein sequence ID" value="TCK87898.1"/>
    <property type="molecule type" value="Genomic_DNA"/>
</dbReference>
<organism evidence="3 4">
    <name type="scientific">Natranaerovirga hydrolytica</name>
    <dbReference type="NCBI Taxonomy" id="680378"/>
    <lineage>
        <taxon>Bacteria</taxon>
        <taxon>Bacillati</taxon>
        <taxon>Bacillota</taxon>
        <taxon>Clostridia</taxon>
        <taxon>Lachnospirales</taxon>
        <taxon>Natranaerovirgaceae</taxon>
        <taxon>Natranaerovirga</taxon>
    </lineage>
</organism>
<evidence type="ECO:0000256" key="1">
    <source>
        <dbReference type="SAM" id="SignalP"/>
    </source>
</evidence>
<feature type="domain" description="Fibronectin type-III" evidence="2">
    <location>
        <begin position="688"/>
        <end position="824"/>
    </location>
</feature>
<dbReference type="Proteomes" id="UP000294545">
    <property type="component" value="Unassembled WGS sequence"/>
</dbReference>
<evidence type="ECO:0000313" key="3">
    <source>
        <dbReference type="EMBL" id="TCK87898.1"/>
    </source>
</evidence>
<keyword evidence="1" id="KW-0732">Signal</keyword>
<dbReference type="SUPFAM" id="SSF49265">
    <property type="entry name" value="Fibronectin type III"/>
    <property type="match status" value="1"/>
</dbReference>
<comment type="caution">
    <text evidence="3">The sequence shown here is derived from an EMBL/GenBank/DDBJ whole genome shotgun (WGS) entry which is preliminary data.</text>
</comment>
<dbReference type="InterPro" id="IPR036116">
    <property type="entry name" value="FN3_sf"/>
</dbReference>
<evidence type="ECO:0000259" key="2">
    <source>
        <dbReference type="SMART" id="SM00060"/>
    </source>
</evidence>
<dbReference type="SMART" id="SM00060">
    <property type="entry name" value="FN3"/>
    <property type="match status" value="3"/>
</dbReference>
<feature type="domain" description="Fibronectin type-III" evidence="2">
    <location>
        <begin position="857"/>
        <end position="995"/>
    </location>
</feature>
<evidence type="ECO:0000313" key="4">
    <source>
        <dbReference type="Proteomes" id="UP000294545"/>
    </source>
</evidence>
<dbReference type="InterPro" id="IPR003961">
    <property type="entry name" value="FN3_dom"/>
</dbReference>
<reference evidence="3 4" key="1">
    <citation type="submission" date="2019-03" db="EMBL/GenBank/DDBJ databases">
        <title>Genomic Encyclopedia of Type Strains, Phase IV (KMG-IV): sequencing the most valuable type-strain genomes for metagenomic binning, comparative biology and taxonomic classification.</title>
        <authorList>
            <person name="Goeker M."/>
        </authorList>
    </citation>
    <scope>NUCLEOTIDE SEQUENCE [LARGE SCALE GENOMIC DNA]</scope>
    <source>
        <strain evidence="3 4">DSM 24176</strain>
    </source>
</reference>
<gene>
    <name evidence="3" type="ORF">EDC19_2742</name>
</gene>
<dbReference type="RefSeq" id="WP_132283392.1">
    <property type="nucleotide sequence ID" value="NZ_SMGQ01000018.1"/>
</dbReference>